<keyword evidence="6" id="KW-0349">Heme</keyword>
<dbReference type="InterPro" id="IPR053007">
    <property type="entry name" value="CYP450_monoxygenase_sec-met"/>
</dbReference>
<evidence type="ECO:0000256" key="6">
    <source>
        <dbReference type="PIRSR" id="PIRSR602403-1"/>
    </source>
</evidence>
<comment type="cofactor">
    <cofactor evidence="1 6">
        <name>heme</name>
        <dbReference type="ChEBI" id="CHEBI:30413"/>
    </cofactor>
</comment>
<dbReference type="GO" id="GO:0005506">
    <property type="term" value="F:iron ion binding"/>
    <property type="evidence" value="ECO:0007669"/>
    <property type="project" value="InterPro"/>
</dbReference>
<gene>
    <name evidence="7" type="ORF">N8I77_008932</name>
</gene>
<dbReference type="Pfam" id="PF00067">
    <property type="entry name" value="p450"/>
    <property type="match status" value="1"/>
</dbReference>
<keyword evidence="4 6" id="KW-0408">Iron</keyword>
<organism evidence="7 8">
    <name type="scientific">Phomopsis amygdali</name>
    <name type="common">Fusicoccum amygdali</name>
    <dbReference type="NCBI Taxonomy" id="1214568"/>
    <lineage>
        <taxon>Eukaryota</taxon>
        <taxon>Fungi</taxon>
        <taxon>Dikarya</taxon>
        <taxon>Ascomycota</taxon>
        <taxon>Pezizomycotina</taxon>
        <taxon>Sordariomycetes</taxon>
        <taxon>Sordariomycetidae</taxon>
        <taxon>Diaporthales</taxon>
        <taxon>Diaporthaceae</taxon>
        <taxon>Diaporthe</taxon>
    </lineage>
</organism>
<evidence type="ECO:0008006" key="9">
    <source>
        <dbReference type="Google" id="ProtNLM"/>
    </source>
</evidence>
<dbReference type="InterPro" id="IPR036396">
    <property type="entry name" value="Cyt_P450_sf"/>
</dbReference>
<dbReference type="Gene3D" id="1.10.630.10">
    <property type="entry name" value="Cytochrome P450"/>
    <property type="match status" value="1"/>
</dbReference>
<keyword evidence="8" id="KW-1185">Reference proteome</keyword>
<sequence>MPGQRIYVVNSVSLIPALQRQIKTIAFAPIEAQAAATVMGVGPSGNAIIGSDRMLEDGSYLSTFVPSIQPALGPGPGLDAINGSATRYIADSLEFLNSKSPKTLELFSWIRGELFMATTESICGPQNPFRDSALEKAWYYVKSLHCLLSSVYWMLKYPLTRILNSNFEPGIMIHMLKAWPGIMARKSLHAREHLLIPAFEKYFAEDGHRKGSLLVQCRYNHNIGHGLQGRDVAATEIGQMVASLTNSMASAFWMVYHIFSDPTVLKECREEVEQLVQVTKDGTCAVDLTKVKSSCPILLSTGQETLRYSHIGIAARTVMEDTMLANQYLLKKGATVMTVTPVQHTEEALWGPTVSSFDHHRFLREPGRKRTNPVAFRAFGGGTVLCPGRHFVSTEVMSFTALLLLRFDLRPATQDGKWAKPRKNFPMTSSMPTPKDEVQVEIVPRDKPGRKWHVTFSASGKGVEITAEDENKGDS</sequence>
<evidence type="ECO:0000256" key="4">
    <source>
        <dbReference type="ARBA" id="ARBA00023004"/>
    </source>
</evidence>
<comment type="caution">
    <text evidence="7">The sequence shown here is derived from an EMBL/GenBank/DDBJ whole genome shotgun (WGS) entry which is preliminary data.</text>
</comment>
<dbReference type="EMBL" id="JAUJFL010000005">
    <property type="protein sequence ID" value="KAK2602397.1"/>
    <property type="molecule type" value="Genomic_DNA"/>
</dbReference>
<comment type="similarity">
    <text evidence="2">Belongs to the cytochrome P450 family.</text>
</comment>
<dbReference type="PANTHER" id="PTHR47582">
    <property type="entry name" value="P450, PUTATIVE (EUROFUNG)-RELATED"/>
    <property type="match status" value="1"/>
</dbReference>
<keyword evidence="3 6" id="KW-0479">Metal-binding</keyword>
<evidence type="ECO:0000256" key="5">
    <source>
        <dbReference type="ARBA" id="ARBA00023033"/>
    </source>
</evidence>
<dbReference type="GO" id="GO:0016705">
    <property type="term" value="F:oxidoreductase activity, acting on paired donors, with incorporation or reduction of molecular oxygen"/>
    <property type="evidence" value="ECO:0007669"/>
    <property type="project" value="InterPro"/>
</dbReference>
<dbReference type="Proteomes" id="UP001265746">
    <property type="component" value="Unassembled WGS sequence"/>
</dbReference>
<dbReference type="PANTHER" id="PTHR47582:SF1">
    <property type="entry name" value="P450, PUTATIVE (EUROFUNG)-RELATED"/>
    <property type="match status" value="1"/>
</dbReference>
<evidence type="ECO:0000313" key="7">
    <source>
        <dbReference type="EMBL" id="KAK2602397.1"/>
    </source>
</evidence>
<reference evidence="7" key="1">
    <citation type="submission" date="2023-06" db="EMBL/GenBank/DDBJ databases">
        <authorList>
            <person name="Noh H."/>
        </authorList>
    </citation>
    <scope>NUCLEOTIDE SEQUENCE</scope>
    <source>
        <strain evidence="7">DUCC20226</strain>
    </source>
</reference>
<evidence type="ECO:0000256" key="3">
    <source>
        <dbReference type="ARBA" id="ARBA00022723"/>
    </source>
</evidence>
<dbReference type="InterPro" id="IPR002403">
    <property type="entry name" value="Cyt_P450_E_grp-IV"/>
</dbReference>
<dbReference type="SUPFAM" id="SSF48264">
    <property type="entry name" value="Cytochrome P450"/>
    <property type="match status" value="1"/>
</dbReference>
<dbReference type="AlphaFoldDB" id="A0AAD9SA32"/>
<evidence type="ECO:0000313" key="8">
    <source>
        <dbReference type="Proteomes" id="UP001265746"/>
    </source>
</evidence>
<dbReference type="GO" id="GO:0004497">
    <property type="term" value="F:monooxygenase activity"/>
    <property type="evidence" value="ECO:0007669"/>
    <property type="project" value="UniProtKB-KW"/>
</dbReference>
<evidence type="ECO:0000256" key="2">
    <source>
        <dbReference type="ARBA" id="ARBA00010617"/>
    </source>
</evidence>
<keyword evidence="5" id="KW-0503">Monooxygenase</keyword>
<dbReference type="PRINTS" id="PR00465">
    <property type="entry name" value="EP450IV"/>
</dbReference>
<dbReference type="GO" id="GO:0020037">
    <property type="term" value="F:heme binding"/>
    <property type="evidence" value="ECO:0007669"/>
    <property type="project" value="InterPro"/>
</dbReference>
<proteinExistence type="inferred from homology"/>
<dbReference type="InterPro" id="IPR001128">
    <property type="entry name" value="Cyt_P450"/>
</dbReference>
<evidence type="ECO:0000256" key="1">
    <source>
        <dbReference type="ARBA" id="ARBA00001971"/>
    </source>
</evidence>
<name>A0AAD9SA32_PHOAM</name>
<feature type="binding site" description="axial binding residue" evidence="6">
    <location>
        <position position="386"/>
    </location>
    <ligand>
        <name>heme</name>
        <dbReference type="ChEBI" id="CHEBI:30413"/>
    </ligand>
    <ligandPart>
        <name>Fe</name>
        <dbReference type="ChEBI" id="CHEBI:18248"/>
    </ligandPart>
</feature>
<accession>A0AAD9SA32</accession>
<dbReference type="CDD" id="cd11040">
    <property type="entry name" value="CYP7_CYP8-like"/>
    <property type="match status" value="1"/>
</dbReference>
<keyword evidence="5" id="KW-0560">Oxidoreductase</keyword>
<protein>
    <recommendedName>
        <fullName evidence="9">Cytochrome P450</fullName>
    </recommendedName>
</protein>